<accession>A0A645DP89</accession>
<name>A0A645DP89_9ZZZZ</name>
<reference evidence="1" key="1">
    <citation type="submission" date="2019-08" db="EMBL/GenBank/DDBJ databases">
        <authorList>
            <person name="Kucharzyk K."/>
            <person name="Murdoch R.W."/>
            <person name="Higgins S."/>
            <person name="Loffler F."/>
        </authorList>
    </citation>
    <scope>NUCLEOTIDE SEQUENCE</scope>
</reference>
<organism evidence="1">
    <name type="scientific">bioreactor metagenome</name>
    <dbReference type="NCBI Taxonomy" id="1076179"/>
    <lineage>
        <taxon>unclassified sequences</taxon>
        <taxon>metagenomes</taxon>
        <taxon>ecological metagenomes</taxon>
    </lineage>
</organism>
<sequence length="147" mass="15775">MKNAEVKDNEKYEGAAPTDTVICSVVLDDEGKIKSVLFDTVQVRTKFTVEGKLVEGDYTAPVLSKIDKGEAYGMRKASAIGKEWFEQIAAFEAYCIGKTVAEIQAMPTKVANESHPTVPDVADLATTVTIDVGGYIEALVKAASLAK</sequence>
<comment type="caution">
    <text evidence="1">The sequence shown here is derived from an EMBL/GenBank/DDBJ whole genome shotgun (WGS) entry which is preliminary data.</text>
</comment>
<dbReference type="Gene3D" id="3.90.1010.20">
    <property type="match status" value="1"/>
</dbReference>
<dbReference type="AlphaFoldDB" id="A0A645DP89"/>
<gene>
    <name evidence="1" type="ORF">SDC9_137714</name>
</gene>
<protein>
    <submittedName>
        <fullName evidence="1">Uncharacterized protein</fullName>
    </submittedName>
</protein>
<proteinExistence type="predicted"/>
<dbReference type="EMBL" id="VSSQ01037808">
    <property type="protein sequence ID" value="MPM90593.1"/>
    <property type="molecule type" value="Genomic_DNA"/>
</dbReference>
<evidence type="ECO:0000313" key="1">
    <source>
        <dbReference type="EMBL" id="MPM90593.1"/>
    </source>
</evidence>